<proteinExistence type="predicted"/>
<dbReference type="EMBL" id="CP081864">
    <property type="protein sequence ID" value="QZN97255.1"/>
    <property type="molecule type" value="Genomic_DNA"/>
</dbReference>
<sequence length="191" mass="21568">MSRTIIEGEIMTNPTEGAHRAYRQLCETLGLTLPITFLDIAAEQTVVVASPDADVLRLALGYEKTSATFFHHLPPTPDDMERAIMTVEDEVTRIRHQVDTQYPLYLCDPALTSLAETTGVPANAHGWHIEQEDIERLFKRFEQVMLGRPASWEAIPLDNAFTARLLILREFMHHLGYMSVFIVNTSDSESP</sequence>
<dbReference type="Proteomes" id="UP000825886">
    <property type="component" value="Chromosome"/>
</dbReference>
<accession>A0ABX9AQ00</accession>
<reference evidence="1 2" key="1">
    <citation type="submission" date="2021-08" db="EMBL/GenBank/DDBJ databases">
        <title>Culture and genomic analysis of Symbiopectobacterium purcellii sp. nov. gen. nov., isolated from the leafhopper Empoasca decipiens.</title>
        <authorList>
            <person name="Nadal-Jimenez P."/>
            <person name="Siozios S."/>
            <person name="Halliday N."/>
            <person name="Camara M."/>
            <person name="Hurst G.D.D."/>
        </authorList>
    </citation>
    <scope>NUCLEOTIDE SEQUENCE [LARGE SCALE GENOMIC DNA]</scope>
    <source>
        <strain evidence="1 2">SyEd1</strain>
    </source>
</reference>
<protein>
    <recommendedName>
        <fullName evidence="3">DinB-like domain-containing protein</fullName>
    </recommendedName>
</protein>
<keyword evidence="2" id="KW-1185">Reference proteome</keyword>
<gene>
    <name evidence="1" type="ORF">K6K13_07860</name>
</gene>
<organism evidence="1 2">
    <name type="scientific">Symbiopectobacterium purcellii</name>
    <dbReference type="NCBI Taxonomy" id="2871826"/>
    <lineage>
        <taxon>Bacteria</taxon>
        <taxon>Pseudomonadati</taxon>
        <taxon>Pseudomonadota</taxon>
        <taxon>Gammaproteobacteria</taxon>
        <taxon>Enterobacterales</taxon>
        <taxon>Enterobacteriaceae</taxon>
    </lineage>
</organism>
<dbReference type="RefSeq" id="WP_222160285.1">
    <property type="nucleotide sequence ID" value="NZ_CP081864.1"/>
</dbReference>
<name>A0ABX9AQ00_9ENTR</name>
<evidence type="ECO:0008006" key="3">
    <source>
        <dbReference type="Google" id="ProtNLM"/>
    </source>
</evidence>
<evidence type="ECO:0000313" key="2">
    <source>
        <dbReference type="Proteomes" id="UP000825886"/>
    </source>
</evidence>
<evidence type="ECO:0000313" key="1">
    <source>
        <dbReference type="EMBL" id="QZN97255.1"/>
    </source>
</evidence>